<feature type="domain" description="CENP-T/Histone H4 histone fold" evidence="7">
    <location>
        <begin position="894"/>
        <end position="987"/>
    </location>
</feature>
<evidence type="ECO:0000313" key="9">
    <source>
        <dbReference type="Proteomes" id="UP000824540"/>
    </source>
</evidence>
<evidence type="ECO:0000256" key="1">
    <source>
        <dbReference type="ARBA" id="ARBA00004123"/>
    </source>
</evidence>
<evidence type="ECO:0000256" key="6">
    <source>
        <dbReference type="SAM" id="MobiDB-lite"/>
    </source>
</evidence>
<dbReference type="InterPro" id="IPR009072">
    <property type="entry name" value="Histone-fold"/>
</dbReference>
<feature type="compositionally biased region" description="Acidic residues" evidence="6">
    <location>
        <begin position="311"/>
        <end position="345"/>
    </location>
</feature>
<dbReference type="InterPro" id="IPR028255">
    <property type="entry name" value="CENP-T"/>
</dbReference>
<sequence>MDLSDEDVSARVLLRNVLSTELPSLPVTRRLPSAKSSDRIYMRDLRELSNLQSYPCSVQSIPVSGLPWYQSISNRSPVQQRKRSLSTLIKKVNTPAVMSFHSLTEDDVTPRGLLRGVLQTEPEQSLLLLPERNAAEEAGLCSRDSSLSSIGNSMANLELPDLPTVNLTMAVRGISRKRPKRNMNVSVFERKIIDHSGDATGDLERDMTVDLSTMSGASASYMNLSLKTPHVDLSKDRFVLQRRAGKRKAISVEDFEEGVQNLLARKRVPSAVWEKSVSEMGEQSNMDTWTDNTRGLQEESEREEEERAGVDEEPAAVDGMLEPDAEVEEELEATESETQEEEMTSEEPVRMAEHMSQRAYHSEGVMKIPGMEAGGRGYKSLSGGLQVEDTESEGDAGLVESQEEEMTSEEPERVVEHISRRAYRSEGVMKIPGVVAGGRGYKSLSGGLQVEDTESKGDAGLVESKEEEMTSEDPEQVPEHISQRAYRSEGVMKIPGMEAGGQGYKSLSGGLQVEDTDREQSVSEVRGQSNMDTWTEHTEGLQVAQEETKPDAEEEPMERLELNEDGGATESETQEEEMTSEEPVRLAEHISKRARRSEGVIKIPGMEAGERGFKSLSGGLQVEDTEEAKVDAELVESQEEEMTSEEPVRVPEHISKRAHRSEGVMKIPGMEAGGRGYKSLLGGLQLEGTESEGDTGGVESGGPSGTRASSEWHSGPEEVGDPSSHSPLAPSAPSSPNEIPPTLEPIYLSKGRSLWEEEEEEGHTSGADSINEVEDKENSVPLPEQGSPEMSPQPQQTPHISFQAQDEGQQEYSEEEEDNEDDKEDQHDDSQKLSMETPAFIRERKRVQTPGPVATPTFLKDMMEARRPPQDAPAAKPKPTRKPRAAPYQQSKGLPKSYIMSTFKHFAKTTVSSDTYPVLKDIMDKYFDRLADDLEAYATHANRKTIEVEDVELLMRRQGFVTDSMPVDVLIEKYLPREYRTLLKPMATSGNKVIPKQRR</sequence>
<dbReference type="Gene3D" id="1.10.20.10">
    <property type="entry name" value="Histone, subunit A"/>
    <property type="match status" value="1"/>
</dbReference>
<dbReference type="PANTHER" id="PTHR46904">
    <property type="entry name" value="CENTROMERE PROTEIN T"/>
    <property type="match status" value="1"/>
</dbReference>
<feature type="compositionally biased region" description="Basic and acidic residues" evidence="6">
    <location>
        <begin position="546"/>
        <end position="562"/>
    </location>
</feature>
<evidence type="ECO:0000256" key="3">
    <source>
        <dbReference type="ARBA" id="ARBA00010137"/>
    </source>
</evidence>
<feature type="region of interest" description="Disordered" evidence="6">
    <location>
        <begin position="387"/>
        <end position="414"/>
    </location>
</feature>
<feature type="region of interest" description="Disordered" evidence="6">
    <location>
        <begin position="277"/>
        <end position="349"/>
    </location>
</feature>
<dbReference type="Pfam" id="PF15511">
    <property type="entry name" value="CENP-T_C"/>
    <property type="match status" value="1"/>
</dbReference>
<organism evidence="8 9">
    <name type="scientific">Albula glossodonta</name>
    <name type="common">roundjaw bonefish</name>
    <dbReference type="NCBI Taxonomy" id="121402"/>
    <lineage>
        <taxon>Eukaryota</taxon>
        <taxon>Metazoa</taxon>
        <taxon>Chordata</taxon>
        <taxon>Craniata</taxon>
        <taxon>Vertebrata</taxon>
        <taxon>Euteleostomi</taxon>
        <taxon>Actinopterygii</taxon>
        <taxon>Neopterygii</taxon>
        <taxon>Teleostei</taxon>
        <taxon>Albuliformes</taxon>
        <taxon>Albulidae</taxon>
        <taxon>Albula</taxon>
    </lineage>
</organism>
<dbReference type="GO" id="GO:0000776">
    <property type="term" value="C:kinetochore"/>
    <property type="evidence" value="ECO:0007669"/>
    <property type="project" value="InterPro"/>
</dbReference>
<evidence type="ECO:0000256" key="4">
    <source>
        <dbReference type="ARBA" id="ARBA00022454"/>
    </source>
</evidence>
<comment type="similarity">
    <text evidence="3">Belongs to the CENP-T/CNN1 family.</text>
</comment>
<evidence type="ECO:0000256" key="5">
    <source>
        <dbReference type="ARBA" id="ARBA00023242"/>
    </source>
</evidence>
<dbReference type="AlphaFoldDB" id="A0A8T2NAK9"/>
<keyword evidence="9" id="KW-1185">Reference proteome</keyword>
<dbReference type="EMBL" id="JAFBMS010000099">
    <property type="protein sequence ID" value="KAG9336984.1"/>
    <property type="molecule type" value="Genomic_DNA"/>
</dbReference>
<dbReference type="Proteomes" id="UP000824540">
    <property type="component" value="Unassembled WGS sequence"/>
</dbReference>
<name>A0A8T2NAK9_9TELE</name>
<feature type="compositionally biased region" description="Polar residues" evidence="6">
    <location>
        <begin position="281"/>
        <end position="295"/>
    </location>
</feature>
<dbReference type="PANTHER" id="PTHR46904:SF1">
    <property type="entry name" value="CENTROMERE PROTEIN T"/>
    <property type="match status" value="1"/>
</dbReference>
<dbReference type="SUPFAM" id="SSF47113">
    <property type="entry name" value="Histone-fold"/>
    <property type="match status" value="1"/>
</dbReference>
<keyword evidence="5" id="KW-0539">Nucleus</keyword>
<feature type="compositionally biased region" description="Basic and acidic residues" evidence="6">
    <location>
        <begin position="453"/>
        <end position="468"/>
    </location>
</feature>
<gene>
    <name evidence="8" type="ORF">JZ751_030002</name>
</gene>
<keyword evidence="4" id="KW-0158">Chromosome</keyword>
<comment type="subcellular location">
    <subcellularLocation>
        <location evidence="2">Chromosome</location>
    </subcellularLocation>
    <subcellularLocation>
        <location evidence="1">Nucleus</location>
    </subcellularLocation>
</comment>
<dbReference type="GO" id="GO:0005634">
    <property type="term" value="C:nucleus"/>
    <property type="evidence" value="ECO:0007669"/>
    <property type="project" value="UniProtKB-SubCell"/>
</dbReference>
<dbReference type="GO" id="GO:0046982">
    <property type="term" value="F:protein heterodimerization activity"/>
    <property type="evidence" value="ECO:0007669"/>
    <property type="project" value="InterPro"/>
</dbReference>
<dbReference type="OrthoDB" id="10071681at2759"/>
<evidence type="ECO:0000259" key="7">
    <source>
        <dbReference type="Pfam" id="PF15511"/>
    </source>
</evidence>
<feature type="compositionally biased region" description="Gly residues" evidence="6">
    <location>
        <begin position="694"/>
        <end position="704"/>
    </location>
</feature>
<dbReference type="GO" id="GO:0007059">
    <property type="term" value="P:chromosome segregation"/>
    <property type="evidence" value="ECO:0007669"/>
    <property type="project" value="TreeGrafter"/>
</dbReference>
<proteinExistence type="inferred from homology"/>
<reference evidence="8" key="1">
    <citation type="thesis" date="2021" institute="BYU ScholarsArchive" country="Provo, UT, USA">
        <title>Applications of and Algorithms for Genome Assembly and Genomic Analyses with an Emphasis on Marine Teleosts.</title>
        <authorList>
            <person name="Pickett B.D."/>
        </authorList>
    </citation>
    <scope>NUCLEOTIDE SEQUENCE</scope>
    <source>
        <strain evidence="8">HI-2016</strain>
    </source>
</reference>
<comment type="caution">
    <text evidence="8">The sequence shown here is derived from an EMBL/GenBank/DDBJ whole genome shotgun (WGS) entry which is preliminary data.</text>
</comment>
<dbReference type="GO" id="GO:0003677">
    <property type="term" value="F:DNA binding"/>
    <property type="evidence" value="ECO:0007669"/>
    <property type="project" value="InterPro"/>
</dbReference>
<evidence type="ECO:0000256" key="2">
    <source>
        <dbReference type="ARBA" id="ARBA00004286"/>
    </source>
</evidence>
<feature type="region of interest" description="Disordered" evidence="6">
    <location>
        <begin position="444"/>
        <end position="585"/>
    </location>
</feature>
<dbReference type="GO" id="GO:0051382">
    <property type="term" value="P:kinetochore assembly"/>
    <property type="evidence" value="ECO:0007669"/>
    <property type="project" value="InterPro"/>
</dbReference>
<feature type="compositionally biased region" description="Low complexity" evidence="6">
    <location>
        <begin position="722"/>
        <end position="736"/>
    </location>
</feature>
<evidence type="ECO:0000313" key="8">
    <source>
        <dbReference type="EMBL" id="KAG9336984.1"/>
    </source>
</evidence>
<dbReference type="InterPro" id="IPR035425">
    <property type="entry name" value="CENP-T/H4_C"/>
</dbReference>
<feature type="compositionally biased region" description="Basic and acidic residues" evidence="6">
    <location>
        <begin position="646"/>
        <end position="663"/>
    </location>
</feature>
<dbReference type="CDD" id="cd22920">
    <property type="entry name" value="HFD_CENP-T"/>
    <property type="match status" value="1"/>
</dbReference>
<feature type="region of interest" description="Disordered" evidence="6">
    <location>
        <begin position="636"/>
        <end position="892"/>
    </location>
</feature>
<feature type="compositionally biased region" description="Polar residues" evidence="6">
    <location>
        <begin position="522"/>
        <end position="533"/>
    </location>
</feature>
<dbReference type="GO" id="GO:0000278">
    <property type="term" value="P:mitotic cell cycle"/>
    <property type="evidence" value="ECO:0007669"/>
    <property type="project" value="TreeGrafter"/>
</dbReference>
<protein>
    <recommendedName>
        <fullName evidence="7">CENP-T/Histone H4 histone fold domain-containing protein</fullName>
    </recommendedName>
</protein>
<feature type="compositionally biased region" description="Acidic residues" evidence="6">
    <location>
        <begin position="808"/>
        <end position="823"/>
    </location>
</feature>
<feature type="compositionally biased region" description="Polar residues" evidence="6">
    <location>
        <begin position="788"/>
        <end position="804"/>
    </location>
</feature>
<accession>A0A8T2NAK9</accession>